<dbReference type="EMBL" id="JAUKPO010000001">
    <property type="protein sequence ID" value="MDO1445444.1"/>
    <property type="molecule type" value="Genomic_DNA"/>
</dbReference>
<dbReference type="RefSeq" id="WP_302036231.1">
    <property type="nucleotide sequence ID" value="NZ_JAUKPO010000001.1"/>
</dbReference>
<dbReference type="PANTHER" id="PTHR44196">
    <property type="entry name" value="DEHYDROGENASE/REDUCTASE SDR FAMILY MEMBER 7B"/>
    <property type="match status" value="1"/>
</dbReference>
<dbReference type="Gene3D" id="3.40.50.720">
    <property type="entry name" value="NAD(P)-binding Rossmann-like Domain"/>
    <property type="match status" value="1"/>
</dbReference>
<protein>
    <submittedName>
        <fullName evidence="3">SDR family NAD(P)-dependent oxidoreductase</fullName>
    </submittedName>
</protein>
<evidence type="ECO:0000256" key="1">
    <source>
        <dbReference type="ARBA" id="ARBA00006484"/>
    </source>
</evidence>
<gene>
    <name evidence="3" type="ORF">Q0590_04235</name>
</gene>
<dbReference type="SUPFAM" id="SSF51735">
    <property type="entry name" value="NAD(P)-binding Rossmann-fold domains"/>
    <property type="match status" value="1"/>
</dbReference>
<organism evidence="3 4">
    <name type="scientific">Rhodocytophaga aerolata</name>
    <dbReference type="NCBI Taxonomy" id="455078"/>
    <lineage>
        <taxon>Bacteria</taxon>
        <taxon>Pseudomonadati</taxon>
        <taxon>Bacteroidota</taxon>
        <taxon>Cytophagia</taxon>
        <taxon>Cytophagales</taxon>
        <taxon>Rhodocytophagaceae</taxon>
        <taxon>Rhodocytophaga</taxon>
    </lineage>
</organism>
<dbReference type="PRINTS" id="PR00081">
    <property type="entry name" value="GDHRDH"/>
</dbReference>
<keyword evidence="4" id="KW-1185">Reference proteome</keyword>
<sequence length="245" mass="27192">MNIHNQVIVITGGASGIGYAIIQELLKANTIVSLDRNVQKINRLTANLSQVTSIQADITDPEQVSHSLEVISQKFGRIDMLIHNAGKGSFVDFAKCPETELQHVLRQEIETNYMAPVLLTKKALYLLQKSRQPTVVFLTSGLAYMPVAKFAGYCAAKAAMHFFAMSLRHQLKDTPIKVIEVLPPTLDTDFNKGLDIPKMSPETFANRLIKMLAKGEETITIGQSVALEKFARFFPALAFKMLNKD</sequence>
<dbReference type="InterPro" id="IPR020904">
    <property type="entry name" value="Sc_DH/Rdtase_CS"/>
</dbReference>
<dbReference type="Proteomes" id="UP001168528">
    <property type="component" value="Unassembled WGS sequence"/>
</dbReference>
<comment type="caution">
    <text evidence="3">The sequence shown here is derived from an EMBL/GenBank/DDBJ whole genome shotgun (WGS) entry which is preliminary data.</text>
</comment>
<proteinExistence type="inferred from homology"/>
<dbReference type="InterPro" id="IPR002347">
    <property type="entry name" value="SDR_fam"/>
</dbReference>
<dbReference type="PROSITE" id="PS00061">
    <property type="entry name" value="ADH_SHORT"/>
    <property type="match status" value="1"/>
</dbReference>
<dbReference type="InterPro" id="IPR036291">
    <property type="entry name" value="NAD(P)-bd_dom_sf"/>
</dbReference>
<keyword evidence="2" id="KW-0560">Oxidoreductase</keyword>
<evidence type="ECO:0000313" key="3">
    <source>
        <dbReference type="EMBL" id="MDO1445444.1"/>
    </source>
</evidence>
<name>A0ABT8R0I5_9BACT</name>
<reference evidence="3" key="1">
    <citation type="submission" date="2023-07" db="EMBL/GenBank/DDBJ databases">
        <title>The genome sequence of Rhodocytophaga aerolata KACC 12507.</title>
        <authorList>
            <person name="Zhang X."/>
        </authorList>
    </citation>
    <scope>NUCLEOTIDE SEQUENCE</scope>
    <source>
        <strain evidence="3">KACC 12507</strain>
    </source>
</reference>
<evidence type="ECO:0000256" key="2">
    <source>
        <dbReference type="ARBA" id="ARBA00023002"/>
    </source>
</evidence>
<accession>A0ABT8R0I5</accession>
<dbReference type="Pfam" id="PF00106">
    <property type="entry name" value="adh_short"/>
    <property type="match status" value="1"/>
</dbReference>
<dbReference type="PANTHER" id="PTHR44196:SF1">
    <property type="entry name" value="DEHYDROGENASE_REDUCTASE SDR FAMILY MEMBER 7B"/>
    <property type="match status" value="1"/>
</dbReference>
<evidence type="ECO:0000313" key="4">
    <source>
        <dbReference type="Proteomes" id="UP001168528"/>
    </source>
</evidence>
<comment type="similarity">
    <text evidence="1">Belongs to the short-chain dehydrogenases/reductases (SDR) family.</text>
</comment>